<evidence type="ECO:0000256" key="3">
    <source>
        <dbReference type="ARBA" id="ARBA00023163"/>
    </source>
</evidence>
<evidence type="ECO:0000256" key="1">
    <source>
        <dbReference type="ARBA" id="ARBA00004123"/>
    </source>
</evidence>
<evidence type="ECO:0000256" key="2">
    <source>
        <dbReference type="ARBA" id="ARBA00023015"/>
    </source>
</evidence>
<dbReference type="InterPro" id="IPR011598">
    <property type="entry name" value="bHLH_dom"/>
</dbReference>
<dbReference type="GO" id="GO:0043565">
    <property type="term" value="F:sequence-specific DNA binding"/>
    <property type="evidence" value="ECO:0007669"/>
    <property type="project" value="TreeGrafter"/>
</dbReference>
<feature type="region of interest" description="Disordered" evidence="5">
    <location>
        <begin position="237"/>
        <end position="340"/>
    </location>
</feature>
<comment type="subcellular location">
    <subcellularLocation>
        <location evidence="1">Nucleus</location>
    </subcellularLocation>
</comment>
<dbReference type="InterPro" id="IPR051358">
    <property type="entry name" value="TF_AMS/ICE1/BHLH6-like"/>
</dbReference>
<keyword evidence="4" id="KW-0539">Nucleus</keyword>
<feature type="compositionally biased region" description="Basic and acidic residues" evidence="5">
    <location>
        <begin position="301"/>
        <end position="321"/>
    </location>
</feature>
<dbReference type="CDD" id="cd04873">
    <property type="entry name" value="ACT_UUR-ACR-like"/>
    <property type="match status" value="1"/>
</dbReference>
<dbReference type="Gene3D" id="4.10.280.10">
    <property type="entry name" value="Helix-loop-helix DNA-binding domain"/>
    <property type="match status" value="1"/>
</dbReference>
<evidence type="ECO:0000259" key="6">
    <source>
        <dbReference type="PROSITE" id="PS50888"/>
    </source>
</evidence>
<feature type="compositionally biased region" description="Basic and acidic residues" evidence="5">
    <location>
        <begin position="248"/>
        <end position="264"/>
    </location>
</feature>
<sequence length="413" mass="45281">MEFYTNEQGFIEELVGLRKMEYCTNQDFISTNIGWSSDFDYFPANSCFGDYSLPIAPALDCSNYGVPFADELSPADFTSDSSNAKLDSQKLPYDNSQEDYYSVPIFGDEDGGTAALSRYGFSDTGIGAPCKVEPLPELPTFNTGFSPESQMKNKGKKLNGQPSKNLMAERRRRKRLNDRLSMLRSVVPKISKMDRTSILGDTVDYMKELLDRVNNLQEEMDLETKELGLFSMFKDVKPNEIPVGNSPKARERGGDGGGGRSKEKGRGKRIWARGWREVATGGDEEGRERGGSGADGGGGDGGRRKEEGEKRKGEEGEEGGKRKGKGHGATTTEFDVERRGSETKIEICSAGKPGLLLSTVTTLEASGLEIQHCVISCFNDFAMQASCSQQMKHSAILDSEDIKQALCRNAGYG</sequence>
<dbReference type="GO" id="GO:0046983">
    <property type="term" value="F:protein dimerization activity"/>
    <property type="evidence" value="ECO:0007669"/>
    <property type="project" value="InterPro"/>
</dbReference>
<dbReference type="AlphaFoldDB" id="A0AAW2PAK1"/>
<reference evidence="7" key="1">
    <citation type="submission" date="2020-06" db="EMBL/GenBank/DDBJ databases">
        <authorList>
            <person name="Li T."/>
            <person name="Hu X."/>
            <person name="Zhang T."/>
            <person name="Song X."/>
            <person name="Zhang H."/>
            <person name="Dai N."/>
            <person name="Sheng W."/>
            <person name="Hou X."/>
            <person name="Wei L."/>
        </authorList>
    </citation>
    <scope>NUCLEOTIDE SEQUENCE</scope>
    <source>
        <strain evidence="7">KEN8</strain>
        <tissue evidence="7">Leaf</tissue>
    </source>
</reference>
<feature type="domain" description="BHLH" evidence="6">
    <location>
        <begin position="160"/>
        <end position="209"/>
    </location>
</feature>
<evidence type="ECO:0000256" key="5">
    <source>
        <dbReference type="SAM" id="MobiDB-lite"/>
    </source>
</evidence>
<dbReference type="InterPro" id="IPR054502">
    <property type="entry name" value="bHLH-TF_ACT-like_plant"/>
</dbReference>
<dbReference type="PROSITE" id="PS50888">
    <property type="entry name" value="BHLH"/>
    <property type="match status" value="1"/>
</dbReference>
<keyword evidence="2" id="KW-0805">Transcription regulation</keyword>
<dbReference type="InterPro" id="IPR036638">
    <property type="entry name" value="HLH_DNA-bd_sf"/>
</dbReference>
<keyword evidence="3" id="KW-0804">Transcription</keyword>
<dbReference type="GO" id="GO:0005634">
    <property type="term" value="C:nucleus"/>
    <property type="evidence" value="ECO:0007669"/>
    <property type="project" value="UniProtKB-SubCell"/>
</dbReference>
<dbReference type="GO" id="GO:0003700">
    <property type="term" value="F:DNA-binding transcription factor activity"/>
    <property type="evidence" value="ECO:0007669"/>
    <property type="project" value="TreeGrafter"/>
</dbReference>
<dbReference type="Pfam" id="PF00010">
    <property type="entry name" value="HLH"/>
    <property type="match status" value="1"/>
</dbReference>
<feature type="region of interest" description="Disordered" evidence="5">
    <location>
        <begin position="143"/>
        <end position="162"/>
    </location>
</feature>
<dbReference type="EMBL" id="JACGWM010000009">
    <property type="protein sequence ID" value="KAL0352210.1"/>
    <property type="molecule type" value="Genomic_DNA"/>
</dbReference>
<dbReference type="Pfam" id="PF22754">
    <property type="entry name" value="bHLH-TF_ACT-like_plant"/>
    <property type="match status" value="1"/>
</dbReference>
<gene>
    <name evidence="7" type="ORF">Scaly_1609700</name>
</gene>
<dbReference type="SUPFAM" id="SSF47459">
    <property type="entry name" value="HLH, helix-loop-helix DNA-binding domain"/>
    <property type="match status" value="1"/>
</dbReference>
<accession>A0AAW2PAK1</accession>
<organism evidence="7">
    <name type="scientific">Sesamum calycinum</name>
    <dbReference type="NCBI Taxonomy" id="2727403"/>
    <lineage>
        <taxon>Eukaryota</taxon>
        <taxon>Viridiplantae</taxon>
        <taxon>Streptophyta</taxon>
        <taxon>Embryophyta</taxon>
        <taxon>Tracheophyta</taxon>
        <taxon>Spermatophyta</taxon>
        <taxon>Magnoliopsida</taxon>
        <taxon>eudicotyledons</taxon>
        <taxon>Gunneridae</taxon>
        <taxon>Pentapetalae</taxon>
        <taxon>asterids</taxon>
        <taxon>lamiids</taxon>
        <taxon>Lamiales</taxon>
        <taxon>Pedaliaceae</taxon>
        <taxon>Sesamum</taxon>
    </lineage>
</organism>
<feature type="compositionally biased region" description="Polar residues" evidence="5">
    <location>
        <begin position="143"/>
        <end position="152"/>
    </location>
</feature>
<dbReference type="PANTHER" id="PTHR31945">
    <property type="entry name" value="TRANSCRIPTION FACTOR SCREAM2-RELATED"/>
    <property type="match status" value="1"/>
</dbReference>
<reference evidence="7" key="2">
    <citation type="journal article" date="2024" name="Plant">
        <title>Genomic evolution and insights into agronomic trait innovations of Sesamum species.</title>
        <authorList>
            <person name="Miao H."/>
            <person name="Wang L."/>
            <person name="Qu L."/>
            <person name="Liu H."/>
            <person name="Sun Y."/>
            <person name="Le M."/>
            <person name="Wang Q."/>
            <person name="Wei S."/>
            <person name="Zheng Y."/>
            <person name="Lin W."/>
            <person name="Duan Y."/>
            <person name="Cao H."/>
            <person name="Xiong S."/>
            <person name="Wang X."/>
            <person name="Wei L."/>
            <person name="Li C."/>
            <person name="Ma Q."/>
            <person name="Ju M."/>
            <person name="Zhao R."/>
            <person name="Li G."/>
            <person name="Mu C."/>
            <person name="Tian Q."/>
            <person name="Mei H."/>
            <person name="Zhang T."/>
            <person name="Gao T."/>
            <person name="Zhang H."/>
        </authorList>
    </citation>
    <scope>NUCLEOTIDE SEQUENCE</scope>
    <source>
        <strain evidence="7">KEN8</strain>
    </source>
</reference>
<protein>
    <submittedName>
        <fullName evidence="7">Transcription factor</fullName>
    </submittedName>
</protein>
<dbReference type="SMART" id="SM00353">
    <property type="entry name" value="HLH"/>
    <property type="match status" value="1"/>
</dbReference>
<name>A0AAW2PAK1_9LAMI</name>
<proteinExistence type="predicted"/>
<evidence type="ECO:0000256" key="4">
    <source>
        <dbReference type="ARBA" id="ARBA00023242"/>
    </source>
</evidence>
<evidence type="ECO:0000313" key="7">
    <source>
        <dbReference type="EMBL" id="KAL0352210.1"/>
    </source>
</evidence>
<dbReference type="PANTHER" id="PTHR31945:SF15">
    <property type="entry name" value="TRANSCRIPTION FACTOR BHLH61-RELATED"/>
    <property type="match status" value="1"/>
</dbReference>
<feature type="compositionally biased region" description="Gly residues" evidence="5">
    <location>
        <begin position="291"/>
        <end position="300"/>
    </location>
</feature>
<comment type="caution">
    <text evidence="7">The sequence shown here is derived from an EMBL/GenBank/DDBJ whole genome shotgun (WGS) entry which is preliminary data.</text>
</comment>